<evidence type="ECO:0000313" key="1">
    <source>
        <dbReference type="EMBL" id="PGH18808.1"/>
    </source>
</evidence>
<accession>A0A2B7YD25</accession>
<dbReference type="AlphaFoldDB" id="A0A2B7YD25"/>
<dbReference type="EMBL" id="PDNB01000002">
    <property type="protein sequence ID" value="PGH18808.1"/>
    <property type="molecule type" value="Genomic_DNA"/>
</dbReference>
<name>A0A2B7YD25_9EURO</name>
<dbReference type="Proteomes" id="UP000223968">
    <property type="component" value="Unassembled WGS sequence"/>
</dbReference>
<organism evidence="1 2">
    <name type="scientific">Helicocarpus griseus UAMH5409</name>
    <dbReference type="NCBI Taxonomy" id="1447875"/>
    <lineage>
        <taxon>Eukaryota</taxon>
        <taxon>Fungi</taxon>
        <taxon>Dikarya</taxon>
        <taxon>Ascomycota</taxon>
        <taxon>Pezizomycotina</taxon>
        <taxon>Eurotiomycetes</taxon>
        <taxon>Eurotiomycetidae</taxon>
        <taxon>Onygenales</taxon>
        <taxon>Ajellomycetaceae</taxon>
        <taxon>Helicocarpus</taxon>
    </lineage>
</organism>
<comment type="caution">
    <text evidence="1">The sequence shown here is derived from an EMBL/GenBank/DDBJ whole genome shotgun (WGS) entry which is preliminary data.</text>
</comment>
<gene>
    <name evidence="1" type="ORF">AJ79_00221</name>
</gene>
<evidence type="ECO:0000313" key="2">
    <source>
        <dbReference type="Proteomes" id="UP000223968"/>
    </source>
</evidence>
<sequence>MPINGIPRQKQRQIIKHAKLGKKEYEELGLFMGCTPNAIKHQVIIMQNLTPKKRTPASAKAKDTKRKTVDGRRRSKWLDRLYPVKKAKTEKPSGIKFENWEELGDDVA</sequence>
<reference evidence="1" key="1">
    <citation type="submission" date="2017-10" db="EMBL/GenBank/DDBJ databases">
        <title>Comparative genomics in systemic dimorphic fungi from Ajellomycetaceae.</title>
        <authorList>
            <person name="Munoz J.F."/>
            <person name="Mcewen J.G."/>
            <person name="Clay O.K."/>
            <person name="Cuomo C.A."/>
        </authorList>
    </citation>
    <scope>NUCLEOTIDE SEQUENCE [LARGE SCALE GENOMIC DNA]</scope>
    <source>
        <strain evidence="1">UAMH5409</strain>
    </source>
</reference>
<proteinExistence type="predicted"/>
<keyword evidence="2" id="KW-1185">Reference proteome</keyword>
<dbReference type="OrthoDB" id="5418867at2759"/>
<protein>
    <submittedName>
        <fullName evidence="1">Uncharacterized protein</fullName>
    </submittedName>
</protein>